<proteinExistence type="predicted"/>
<organism evidence="3 4">
    <name type="scientific">Gossypium barbadense</name>
    <name type="common">Sea Island cotton</name>
    <name type="synonym">Hibiscus barbadensis</name>
    <dbReference type="NCBI Taxonomy" id="3634"/>
    <lineage>
        <taxon>Eukaryota</taxon>
        <taxon>Viridiplantae</taxon>
        <taxon>Streptophyta</taxon>
        <taxon>Embryophyta</taxon>
        <taxon>Tracheophyta</taxon>
        <taxon>Spermatophyta</taxon>
        <taxon>Magnoliopsida</taxon>
        <taxon>eudicotyledons</taxon>
        <taxon>Gunneridae</taxon>
        <taxon>Pentapetalae</taxon>
        <taxon>rosids</taxon>
        <taxon>malvids</taxon>
        <taxon>Malvales</taxon>
        <taxon>Malvaceae</taxon>
        <taxon>Malvoideae</taxon>
        <taxon>Gossypium</taxon>
    </lineage>
</organism>
<protein>
    <submittedName>
        <fullName evidence="3">Uncharacterized protein</fullName>
    </submittedName>
</protein>
<evidence type="ECO:0000313" key="4">
    <source>
        <dbReference type="Proteomes" id="UP000327439"/>
    </source>
</evidence>
<keyword evidence="4" id="KW-1185">Reference proteome</keyword>
<feature type="signal peptide" evidence="2">
    <location>
        <begin position="1"/>
        <end position="25"/>
    </location>
</feature>
<name>A0A5J5V7D0_GOSBA</name>
<dbReference type="AlphaFoldDB" id="A0A5J5V7D0"/>
<gene>
    <name evidence="3" type="ORF">ES319_A07G211100v1</name>
</gene>
<evidence type="ECO:0000256" key="1">
    <source>
        <dbReference type="SAM" id="MobiDB-lite"/>
    </source>
</evidence>
<feature type="region of interest" description="Disordered" evidence="1">
    <location>
        <begin position="51"/>
        <end position="84"/>
    </location>
</feature>
<accession>A0A5J5V7D0</accession>
<feature type="chain" id="PRO_5023833607" evidence="2">
    <location>
        <begin position="26"/>
        <end position="106"/>
    </location>
</feature>
<sequence length="106" mass="11698">MKHNNSNAVLFSLLLVSILLSMTSSGSLLAEATIPNFSTIRENLVCLSSARRSLKPDPPADSRSPIRSPMKHQNTPESPSRLAQTRAQVTIKIKLISNKMYFGKVF</sequence>
<feature type="compositionally biased region" description="Polar residues" evidence="1">
    <location>
        <begin position="71"/>
        <end position="84"/>
    </location>
</feature>
<evidence type="ECO:0000256" key="2">
    <source>
        <dbReference type="SAM" id="SignalP"/>
    </source>
</evidence>
<dbReference type="OrthoDB" id="10345757at2759"/>
<evidence type="ECO:0000313" key="3">
    <source>
        <dbReference type="EMBL" id="KAB2075267.1"/>
    </source>
</evidence>
<reference evidence="4" key="1">
    <citation type="journal article" date="2020" name="Nat. Genet.">
        <title>Genomic diversifications of five Gossypium allopolyploid species and their impact on cotton improvement.</title>
        <authorList>
            <person name="Chen Z.J."/>
            <person name="Sreedasyam A."/>
            <person name="Ando A."/>
            <person name="Song Q."/>
            <person name="De Santiago L.M."/>
            <person name="Hulse-Kemp A.M."/>
            <person name="Ding M."/>
            <person name="Ye W."/>
            <person name="Kirkbride R.C."/>
            <person name="Jenkins J."/>
            <person name="Plott C."/>
            <person name="Lovell J."/>
            <person name="Lin Y.M."/>
            <person name="Vaughn R."/>
            <person name="Liu B."/>
            <person name="Simpson S."/>
            <person name="Scheffler B.E."/>
            <person name="Wen L."/>
            <person name="Saski C.A."/>
            <person name="Grover C.E."/>
            <person name="Hu G."/>
            <person name="Conover J.L."/>
            <person name="Carlson J.W."/>
            <person name="Shu S."/>
            <person name="Boston L.B."/>
            <person name="Williams M."/>
            <person name="Peterson D.G."/>
            <person name="McGee K."/>
            <person name="Jones D.C."/>
            <person name="Wendel J.F."/>
            <person name="Stelly D.M."/>
            <person name="Grimwood J."/>
            <person name="Schmutz J."/>
        </authorList>
    </citation>
    <scope>NUCLEOTIDE SEQUENCE [LARGE SCALE GENOMIC DNA]</scope>
    <source>
        <strain evidence="4">cv. 3-79</strain>
    </source>
</reference>
<dbReference type="EMBL" id="CM018208">
    <property type="protein sequence ID" value="KAB2075267.1"/>
    <property type="molecule type" value="Genomic_DNA"/>
</dbReference>
<keyword evidence="2" id="KW-0732">Signal</keyword>
<dbReference type="Proteomes" id="UP000327439">
    <property type="component" value="Chromosome A07"/>
</dbReference>